<comment type="similarity">
    <text evidence="1 4">Belongs to the PstS family.</text>
</comment>
<feature type="chain" id="PRO_5027164782" description="Phosphate-binding protein" evidence="4">
    <location>
        <begin position="24"/>
        <end position="275"/>
    </location>
</feature>
<dbReference type="RefSeq" id="WP_103680066.1">
    <property type="nucleotide sequence ID" value="NZ_LPWH01000062.1"/>
</dbReference>
<dbReference type="Gene3D" id="3.40.190.10">
    <property type="entry name" value="Periplasmic binding protein-like II"/>
    <property type="match status" value="2"/>
</dbReference>
<accession>A0A2S4JS17</accession>
<evidence type="ECO:0000256" key="1">
    <source>
        <dbReference type="ARBA" id="ARBA00008725"/>
    </source>
</evidence>
<proteinExistence type="inferred from homology"/>
<comment type="function">
    <text evidence="4">Involved in the system for phosphate transport across the cytoplasmic membrane.</text>
</comment>
<dbReference type="SUPFAM" id="SSF53850">
    <property type="entry name" value="Periplasmic binding protein-like II"/>
    <property type="match status" value="1"/>
</dbReference>
<dbReference type="PANTHER" id="PTHR30570:SF1">
    <property type="entry name" value="PHOSPHATE-BINDING PROTEIN PSTS"/>
    <property type="match status" value="1"/>
</dbReference>
<dbReference type="GO" id="GO:0006817">
    <property type="term" value="P:phosphate ion transport"/>
    <property type="evidence" value="ECO:0007669"/>
    <property type="project" value="UniProtKB-UniRule"/>
</dbReference>
<dbReference type="NCBIfam" id="TIGR02136">
    <property type="entry name" value="ptsS_2"/>
    <property type="match status" value="1"/>
</dbReference>
<dbReference type="InterPro" id="IPR050811">
    <property type="entry name" value="Phosphate_ABC_transporter"/>
</dbReference>
<dbReference type="GO" id="GO:0042301">
    <property type="term" value="F:phosphate ion binding"/>
    <property type="evidence" value="ECO:0007669"/>
    <property type="project" value="UniProtKB-UniRule"/>
</dbReference>
<protein>
    <recommendedName>
        <fullName evidence="4">Phosphate-binding protein</fullName>
    </recommendedName>
</protein>
<keyword evidence="3 4" id="KW-0732">Signal</keyword>
<gene>
    <name evidence="6" type="ORF">AU468_06855</name>
</gene>
<evidence type="ECO:0000256" key="2">
    <source>
        <dbReference type="ARBA" id="ARBA00022448"/>
    </source>
</evidence>
<dbReference type="CDD" id="cd13653">
    <property type="entry name" value="PBP2_phosphate_like_1"/>
    <property type="match status" value="1"/>
</dbReference>
<evidence type="ECO:0000313" key="6">
    <source>
        <dbReference type="EMBL" id="POR02301.1"/>
    </source>
</evidence>
<evidence type="ECO:0000256" key="4">
    <source>
        <dbReference type="RuleBase" id="RU367119"/>
    </source>
</evidence>
<dbReference type="AlphaFoldDB" id="A0A2S4JS17"/>
<reference evidence="7" key="1">
    <citation type="submission" date="2015-12" db="EMBL/GenBank/DDBJ databases">
        <authorList>
            <person name="Lodha T.D."/>
            <person name="Chintalapati S."/>
            <person name="Chintalapati V.R."/>
            <person name="Sravanthi T."/>
        </authorList>
    </citation>
    <scope>NUCLEOTIDE SEQUENCE [LARGE SCALE GENOMIC DNA]</scope>
    <source>
        <strain evidence="7">JC133</strain>
    </source>
</reference>
<keyword evidence="2 4" id="KW-0813">Transport</keyword>
<dbReference type="PANTHER" id="PTHR30570">
    <property type="entry name" value="PERIPLASMIC PHOSPHATE BINDING COMPONENT OF PHOSPHATE ABC TRANSPORTER"/>
    <property type="match status" value="1"/>
</dbReference>
<evidence type="ECO:0000256" key="3">
    <source>
        <dbReference type="ARBA" id="ARBA00022729"/>
    </source>
</evidence>
<dbReference type="EMBL" id="LPWH01000062">
    <property type="protein sequence ID" value="POR02301.1"/>
    <property type="molecule type" value="Genomic_DNA"/>
</dbReference>
<dbReference type="Pfam" id="PF12849">
    <property type="entry name" value="PBP_like_2"/>
    <property type="match status" value="1"/>
</dbReference>
<dbReference type="InterPro" id="IPR024370">
    <property type="entry name" value="PBP_domain"/>
</dbReference>
<comment type="caution">
    <text evidence="6">The sequence shown here is derived from an EMBL/GenBank/DDBJ whole genome shotgun (WGS) entry which is preliminary data.</text>
</comment>
<feature type="domain" description="PBP" evidence="5">
    <location>
        <begin position="28"/>
        <end position="262"/>
    </location>
</feature>
<evidence type="ECO:0000313" key="7">
    <source>
        <dbReference type="Proteomes" id="UP000237350"/>
    </source>
</evidence>
<dbReference type="Proteomes" id="UP000237350">
    <property type="component" value="Unassembled WGS sequence"/>
</dbReference>
<sequence length="275" mass="28770">MKIERTVALVAAMALLVPALSFAGGRSESGGPTQYTIEVTGSTSVSPLMESFAETYSAAHPHISINVSGTGSGDGITGANTGVAELGMSSRSLRPTELGFGLDVLTVAIDAIAVIVHPDNPVSGLSRDQVRQIYTGEITNWNQVGGPDRPIAVVSREPGSGTRGAFEEVVDFVDRLVSGAIEFDGTGGVRASVAGNLNAIGYISLGSVTHEVKALDIEGVAATGANVTSGAYTIARPFLVLYRQEKTASETDRFLEWMVSPEAQAIVERNYVRIN</sequence>
<name>A0A2S4JS17_9SPIO</name>
<evidence type="ECO:0000259" key="5">
    <source>
        <dbReference type="Pfam" id="PF12849"/>
    </source>
</evidence>
<keyword evidence="7" id="KW-1185">Reference proteome</keyword>
<dbReference type="InterPro" id="IPR011862">
    <property type="entry name" value="Phos-bd"/>
</dbReference>
<feature type="signal peptide" evidence="4">
    <location>
        <begin position="1"/>
        <end position="23"/>
    </location>
</feature>
<keyword evidence="4" id="KW-0592">Phosphate transport</keyword>
<organism evidence="6 7">
    <name type="scientific">Alkalispirochaeta sphaeroplastigenens</name>
    <dbReference type="NCBI Taxonomy" id="1187066"/>
    <lineage>
        <taxon>Bacteria</taxon>
        <taxon>Pseudomonadati</taxon>
        <taxon>Spirochaetota</taxon>
        <taxon>Spirochaetia</taxon>
        <taxon>Spirochaetales</taxon>
        <taxon>Spirochaetaceae</taxon>
        <taxon>Alkalispirochaeta</taxon>
    </lineage>
</organism>
<dbReference type="OrthoDB" id="9790048at2"/>